<evidence type="ECO:0000313" key="5">
    <source>
        <dbReference type="Proteomes" id="UP001235094"/>
    </source>
</evidence>
<dbReference type="PANTHER" id="PTHR30441:SF4">
    <property type="entry name" value="PROTEIN ASMA"/>
    <property type="match status" value="1"/>
</dbReference>
<name>A0ABU0LNG0_9HYPH</name>
<dbReference type="PANTHER" id="PTHR30441">
    <property type="entry name" value="DUF748 DOMAIN-CONTAINING PROTEIN"/>
    <property type="match status" value="1"/>
</dbReference>
<dbReference type="InterPro" id="IPR007844">
    <property type="entry name" value="AsmA"/>
</dbReference>
<dbReference type="Proteomes" id="UP001235094">
    <property type="component" value="Unassembled WGS sequence"/>
</dbReference>
<keyword evidence="2" id="KW-0732">Signal</keyword>
<dbReference type="InterPro" id="IPR052894">
    <property type="entry name" value="AsmA-related"/>
</dbReference>
<gene>
    <name evidence="4" type="ORF">QOZ99_001135</name>
</gene>
<evidence type="ECO:0000313" key="4">
    <source>
        <dbReference type="EMBL" id="MDQ0510252.1"/>
    </source>
</evidence>
<organism evidence="4 5">
    <name type="scientific">Ancylobacter amanitiformis</name>
    <dbReference type="NCBI Taxonomy" id="217069"/>
    <lineage>
        <taxon>Bacteria</taxon>
        <taxon>Pseudomonadati</taxon>
        <taxon>Pseudomonadota</taxon>
        <taxon>Alphaproteobacteria</taxon>
        <taxon>Hyphomicrobiales</taxon>
        <taxon>Xanthobacteraceae</taxon>
        <taxon>Ancylobacter</taxon>
    </lineage>
</organism>
<sequence>MQNLLLTIASAIILAVAAAFAAPFVVDWTQWRATFEAQAARAVGAPVIIRGPIEAQILPTPTFMLHDVSVGVDSAGTGLSAAALSGRLSLGALMRGEFVADGLTLVSPRIRLVVDATGTLTLPTGAGRPAGLTIADLAIENGTLDLLDRAGGRSLRLDDIDLAGELGGVLGPLRLEGEVASAGVRRKLRLSLAQVQPDGTTKLRLGVQSIGSPFTVDADGTLAFPGGRPAFQGRASISMRAMEAAPGAAAPPPAQDPLAGWSLAGTVNATPQAVDATNLSLSLGSGERPVELSGRGRLAAVGTPDQPASRLELTLATRQIDLNAATGGASPIGVIDRFAQTIAPLTGLATSGTLDLASDTVLLGGAAMREVKAGLDWSPAGWRARNVEARLPGRASVKLSGRLPQAAGTPSNDALFAGDMVLSAEDLPAFIGWAAPDATSLIAGLPTGAAELKGTVALAADRIALDRMSLRLGDTSLAGTAAYAFAPPGGRGRIDAVLSTAKVDIDALLPPARKLLGYGGDRFDVRLSFSGTGVRLAGIDAAGADIILRSDAGGYAVERLAIANFGGLDLNGSGRLAAAGASASADGRFQARLTGGRADGLPALARALGFAPVEAFASSMGASLAPLDVALDLTSQAGRTALDAKGRLGVLSGTAKLGFGAGRPVEGTLALDMTDGTAVLSTLGVPGLRAGLGPARATLALGSELDGTLNIAGATLKARGRLDWEADGRARPNLALVLADADLARLFSTFPASVVAALPASLSGTLTREGNGWQLAGLAGSVAGHTVEGRVTYLPGETLPVEADLALDTWSLPDALGLVVGPVAGGGSGWPDGRFGTPELGGLAARVKLNLRRFELPAGLALDGARLQARLTGTGIAVEELTGALAGGRFSGRFDLARRGGDALQVDGHLALSDADSARLLEAAGVTRPAVRGRVTLALDLTGSGRSPRAIAAALQGQGSLVVDGLEIAYADPRALQYVMLATERGLPPDQARTVQLLNEGLSRGPLKLDRLESALSVVGGVARTATARASVGAQRFTFTGSLDIPALSFETTLEIEDAAAAGQGAAPGAATGAPPSAGVQWRGPIAAPERRFDITPLIAAINMRALERETKRLESEYGRTPLTDAGHPTDEEPAPSAAPQPQQLPARPAVQPPKAFAAPPQQRPAAIRPAPPAASSPPFAMPPGGDAPPAVPPPAPPLAPPIDIPPDPLRNPVAVPPLAP</sequence>
<protein>
    <submittedName>
        <fullName evidence="4">Uncharacterized protein involved in outer membrane biogenesis</fullName>
    </submittedName>
</protein>
<feature type="compositionally biased region" description="Pro residues" evidence="1">
    <location>
        <begin position="1170"/>
        <end position="1221"/>
    </location>
</feature>
<dbReference type="RefSeq" id="WP_306889025.1">
    <property type="nucleotide sequence ID" value="NZ_JAUSVR010000003.1"/>
</dbReference>
<comment type="caution">
    <text evidence="4">The sequence shown here is derived from an EMBL/GenBank/DDBJ whole genome shotgun (WGS) entry which is preliminary data.</text>
</comment>
<feature type="region of interest" description="Disordered" evidence="1">
    <location>
        <begin position="1115"/>
        <end position="1221"/>
    </location>
</feature>
<evidence type="ECO:0000259" key="3">
    <source>
        <dbReference type="Pfam" id="PF05170"/>
    </source>
</evidence>
<feature type="chain" id="PRO_5047414433" evidence="2">
    <location>
        <begin position="22"/>
        <end position="1221"/>
    </location>
</feature>
<feature type="signal peptide" evidence="2">
    <location>
        <begin position="1"/>
        <end position="21"/>
    </location>
</feature>
<dbReference type="EMBL" id="JAUSVR010000003">
    <property type="protein sequence ID" value="MDQ0510252.1"/>
    <property type="molecule type" value="Genomic_DNA"/>
</dbReference>
<dbReference type="Pfam" id="PF05170">
    <property type="entry name" value="AsmA"/>
    <property type="match status" value="1"/>
</dbReference>
<proteinExistence type="predicted"/>
<keyword evidence="5" id="KW-1185">Reference proteome</keyword>
<feature type="domain" description="AsmA" evidence="3">
    <location>
        <begin position="6"/>
        <end position="123"/>
    </location>
</feature>
<evidence type="ECO:0000256" key="2">
    <source>
        <dbReference type="SAM" id="SignalP"/>
    </source>
</evidence>
<feature type="compositionally biased region" description="Low complexity" evidence="1">
    <location>
        <begin position="1135"/>
        <end position="1169"/>
    </location>
</feature>
<accession>A0ABU0LNG0</accession>
<reference evidence="4 5" key="1">
    <citation type="submission" date="2023-07" db="EMBL/GenBank/DDBJ databases">
        <title>Genomic Encyclopedia of Type Strains, Phase IV (KMG-IV): sequencing the most valuable type-strain genomes for metagenomic binning, comparative biology and taxonomic classification.</title>
        <authorList>
            <person name="Goeker M."/>
        </authorList>
    </citation>
    <scope>NUCLEOTIDE SEQUENCE [LARGE SCALE GENOMIC DNA]</scope>
    <source>
        <strain evidence="4 5">DSM 15561</strain>
    </source>
</reference>
<evidence type="ECO:0000256" key="1">
    <source>
        <dbReference type="SAM" id="MobiDB-lite"/>
    </source>
</evidence>